<keyword evidence="6" id="KW-1185">Reference proteome</keyword>
<dbReference type="GO" id="GO:0046872">
    <property type="term" value="F:metal ion binding"/>
    <property type="evidence" value="ECO:0007669"/>
    <property type="project" value="InterPro"/>
</dbReference>
<dbReference type="InterPro" id="IPR039331">
    <property type="entry name" value="PAPs-like"/>
</dbReference>
<feature type="signal peptide" evidence="2">
    <location>
        <begin position="1"/>
        <end position="25"/>
    </location>
</feature>
<dbReference type="PANTHER" id="PTHR22953">
    <property type="entry name" value="ACID PHOSPHATASE RELATED"/>
    <property type="match status" value="1"/>
</dbReference>
<dbReference type="SUPFAM" id="SSF49363">
    <property type="entry name" value="Purple acid phosphatase, N-terminal domain"/>
    <property type="match status" value="1"/>
</dbReference>
<accession>A0A1H8U3Y5</accession>
<sequence>MRRCVRGGVMAALLAAVLLPVSVVADTEPPALFLTWQTDPTTTMVIDWHTEPGDDPGKLRYRPAESGDWRSDVPERHAFPFSERTIQRVALDGLEPGTEYVFQVGDFSREYRFRTLLERLDGSMTFATGGDTRHTQEMMERTNRVVMEHDPEFIVWGGDLAYADGRSRNAYRWYSWFDAIRNTLITDDGRVVPIVVAIGNHEMRSHEGGLFWYDFDGYEQTDDWRARYAPYFFGLFAFPGQPGYGVLDIGDHTSLVILDSNHANPVTGDQRDWLEATLDEREGRAHVIPFYHVPAYPSVRRYNQRTSREIREQWVTLFDEYRIEIAFENHDHAYKRTPPMRASDYHPRGAIYFGDGAWGVETREVHDPDRVRHLFDARAERHAIIVTLEDEQRHIAVYSEHGELIDELRQELIR</sequence>
<dbReference type="CDD" id="cd00063">
    <property type="entry name" value="FN3"/>
    <property type="match status" value="1"/>
</dbReference>
<organism evidence="5 6">
    <name type="scientific">Aquisalimonas asiatica</name>
    <dbReference type="NCBI Taxonomy" id="406100"/>
    <lineage>
        <taxon>Bacteria</taxon>
        <taxon>Pseudomonadati</taxon>
        <taxon>Pseudomonadota</taxon>
        <taxon>Gammaproteobacteria</taxon>
        <taxon>Chromatiales</taxon>
        <taxon>Ectothiorhodospiraceae</taxon>
        <taxon>Aquisalimonas</taxon>
    </lineage>
</organism>
<proteinExistence type="predicted"/>
<reference evidence="5 6" key="1">
    <citation type="submission" date="2016-10" db="EMBL/GenBank/DDBJ databases">
        <authorList>
            <person name="de Groot N.N."/>
        </authorList>
    </citation>
    <scope>NUCLEOTIDE SEQUENCE [LARGE SCALE GENOMIC DNA]</scope>
    <source>
        <strain evidence="5 6">CGMCC 1.6291</strain>
    </source>
</reference>
<dbReference type="AlphaFoldDB" id="A0A1H8U3Y5"/>
<evidence type="ECO:0000259" key="4">
    <source>
        <dbReference type="Pfam" id="PF16656"/>
    </source>
</evidence>
<keyword evidence="1 2" id="KW-0732">Signal</keyword>
<dbReference type="EMBL" id="FOEG01000005">
    <property type="protein sequence ID" value="SEO97992.1"/>
    <property type="molecule type" value="Genomic_DNA"/>
</dbReference>
<evidence type="ECO:0000259" key="3">
    <source>
        <dbReference type="Pfam" id="PF00149"/>
    </source>
</evidence>
<dbReference type="Gene3D" id="3.60.21.10">
    <property type="match status" value="1"/>
</dbReference>
<dbReference type="Gene3D" id="2.60.40.380">
    <property type="entry name" value="Purple acid phosphatase-like, N-terminal"/>
    <property type="match status" value="1"/>
</dbReference>
<dbReference type="Proteomes" id="UP000199657">
    <property type="component" value="Unassembled WGS sequence"/>
</dbReference>
<dbReference type="Pfam" id="PF00149">
    <property type="entry name" value="Metallophos"/>
    <property type="match status" value="1"/>
</dbReference>
<evidence type="ECO:0000313" key="6">
    <source>
        <dbReference type="Proteomes" id="UP000199657"/>
    </source>
</evidence>
<dbReference type="InterPro" id="IPR004843">
    <property type="entry name" value="Calcineurin-like_PHP"/>
</dbReference>
<evidence type="ECO:0000256" key="1">
    <source>
        <dbReference type="ARBA" id="ARBA00022729"/>
    </source>
</evidence>
<dbReference type="InterPro" id="IPR003961">
    <property type="entry name" value="FN3_dom"/>
</dbReference>
<gene>
    <name evidence="5" type="ORF">SAMN04488052_105168</name>
</gene>
<dbReference type="RefSeq" id="WP_091644514.1">
    <property type="nucleotide sequence ID" value="NZ_FOEG01000005.1"/>
</dbReference>
<dbReference type="STRING" id="406100.SAMN04488052_105168"/>
<dbReference type="OrthoDB" id="327733at2"/>
<dbReference type="InterPro" id="IPR008963">
    <property type="entry name" value="Purple_acid_Pase-like_N"/>
</dbReference>
<evidence type="ECO:0000256" key="2">
    <source>
        <dbReference type="SAM" id="SignalP"/>
    </source>
</evidence>
<dbReference type="SUPFAM" id="SSF56300">
    <property type="entry name" value="Metallo-dependent phosphatases"/>
    <property type="match status" value="1"/>
</dbReference>
<name>A0A1H8U3Y5_9GAMM</name>
<dbReference type="InterPro" id="IPR029052">
    <property type="entry name" value="Metallo-depent_PP-like"/>
</dbReference>
<feature type="domain" description="Calcineurin-like phosphoesterase" evidence="3">
    <location>
        <begin position="138"/>
        <end position="333"/>
    </location>
</feature>
<protein>
    <submittedName>
        <fullName evidence="5">Calcineurin-like phosphoesterase</fullName>
    </submittedName>
</protein>
<feature type="domain" description="Purple acid phosphatase N-terminal" evidence="4">
    <location>
        <begin position="29"/>
        <end position="115"/>
    </location>
</feature>
<dbReference type="GO" id="GO:0003993">
    <property type="term" value="F:acid phosphatase activity"/>
    <property type="evidence" value="ECO:0007669"/>
    <property type="project" value="InterPro"/>
</dbReference>
<feature type="chain" id="PRO_5011795011" evidence="2">
    <location>
        <begin position="26"/>
        <end position="414"/>
    </location>
</feature>
<dbReference type="InterPro" id="IPR015914">
    <property type="entry name" value="PAPs_N"/>
</dbReference>
<dbReference type="Pfam" id="PF16656">
    <property type="entry name" value="Pur_ac_phosph_N"/>
    <property type="match status" value="1"/>
</dbReference>
<evidence type="ECO:0000313" key="5">
    <source>
        <dbReference type="EMBL" id="SEO97992.1"/>
    </source>
</evidence>
<dbReference type="PANTHER" id="PTHR22953:SF153">
    <property type="entry name" value="PURPLE ACID PHOSPHATASE"/>
    <property type="match status" value="1"/>
</dbReference>